<accession>A0A168MXA4</accession>
<gene>
    <name evidence="1" type="primary">ABSGL_04994.1 scaffold 6267</name>
</gene>
<keyword evidence="2" id="KW-1185">Reference proteome</keyword>
<dbReference type="InParanoid" id="A0A168MXA4"/>
<protein>
    <submittedName>
        <fullName evidence="1">Uncharacterized protein</fullName>
    </submittedName>
</protein>
<evidence type="ECO:0000313" key="2">
    <source>
        <dbReference type="Proteomes" id="UP000078561"/>
    </source>
</evidence>
<name>A0A168MXA4_ABSGL</name>
<dbReference type="Proteomes" id="UP000078561">
    <property type="component" value="Unassembled WGS sequence"/>
</dbReference>
<organism evidence="1">
    <name type="scientific">Absidia glauca</name>
    <name type="common">Pin mould</name>
    <dbReference type="NCBI Taxonomy" id="4829"/>
    <lineage>
        <taxon>Eukaryota</taxon>
        <taxon>Fungi</taxon>
        <taxon>Fungi incertae sedis</taxon>
        <taxon>Mucoromycota</taxon>
        <taxon>Mucoromycotina</taxon>
        <taxon>Mucoromycetes</taxon>
        <taxon>Mucorales</taxon>
        <taxon>Cunninghamellaceae</taxon>
        <taxon>Absidia</taxon>
    </lineage>
</organism>
<dbReference type="AlphaFoldDB" id="A0A168MXA4"/>
<reference evidence="1" key="1">
    <citation type="submission" date="2016-04" db="EMBL/GenBank/DDBJ databases">
        <authorList>
            <person name="Evans L.H."/>
            <person name="Alamgir A."/>
            <person name="Owens N."/>
            <person name="Weber N.D."/>
            <person name="Virtaneva K."/>
            <person name="Barbian K."/>
            <person name="Babar A."/>
            <person name="Rosenke K."/>
        </authorList>
    </citation>
    <scope>NUCLEOTIDE SEQUENCE [LARGE SCALE GENOMIC DNA]</scope>
    <source>
        <strain evidence="1">CBS 101.48</strain>
    </source>
</reference>
<dbReference type="EMBL" id="LT552694">
    <property type="protein sequence ID" value="SAL99381.1"/>
    <property type="molecule type" value="Genomic_DNA"/>
</dbReference>
<evidence type="ECO:0000313" key="1">
    <source>
        <dbReference type="EMBL" id="SAL99381.1"/>
    </source>
</evidence>
<proteinExistence type="predicted"/>
<sequence length="96" mass="9778">MSVYLTECLLKLQGRFTPQLVPMMRRFGGVGGGVGYDGGVEYGAGIGNSAGGGYGAGVNVGVGNGADVGGAPKARSILFSDLAVKNNWLARSNQIR</sequence>